<dbReference type="Gene3D" id="3.30.200.20">
    <property type="entry name" value="Phosphorylase Kinase, domain 1"/>
    <property type="match status" value="1"/>
</dbReference>
<reference evidence="9" key="1">
    <citation type="submission" date="2021-02" db="EMBL/GenBank/DDBJ databases">
        <title>Skermanella TT6 skin isolate.</title>
        <authorList>
            <person name="Lee K."/>
            <person name="Ganzorig M."/>
        </authorList>
    </citation>
    <scope>NUCLEOTIDE SEQUENCE</scope>
    <source>
        <strain evidence="9">TT6</strain>
    </source>
</reference>
<dbReference type="PANTHER" id="PTHR34273:SF2">
    <property type="entry name" value="METHYLTHIORIBOSE KINASE"/>
    <property type="match status" value="1"/>
</dbReference>
<comment type="subunit">
    <text evidence="2">Homodimer.</text>
</comment>
<accession>A0ABX7BDY7</accession>
<dbReference type="PANTHER" id="PTHR34273">
    <property type="entry name" value="METHYLTHIORIBOSE KINASE"/>
    <property type="match status" value="1"/>
</dbReference>
<evidence type="ECO:0000256" key="5">
    <source>
        <dbReference type="ARBA" id="ARBA00022741"/>
    </source>
</evidence>
<evidence type="ECO:0000256" key="7">
    <source>
        <dbReference type="ARBA" id="ARBA00022840"/>
    </source>
</evidence>
<dbReference type="InterPro" id="IPR002575">
    <property type="entry name" value="Aminoglycoside_PTrfase"/>
</dbReference>
<evidence type="ECO:0000256" key="2">
    <source>
        <dbReference type="ARBA" id="ARBA00011738"/>
    </source>
</evidence>
<keyword evidence="4 9" id="KW-0808">Transferase</keyword>
<proteinExistence type="inferred from homology"/>
<dbReference type="GO" id="GO:0046522">
    <property type="term" value="F:S-methyl-5-thioribose kinase activity"/>
    <property type="evidence" value="ECO:0007669"/>
    <property type="project" value="UniProtKB-EC"/>
</dbReference>
<dbReference type="InterPro" id="IPR009212">
    <property type="entry name" value="Methylthioribose_kinase"/>
</dbReference>
<evidence type="ECO:0000256" key="1">
    <source>
        <dbReference type="ARBA" id="ARBA00010165"/>
    </source>
</evidence>
<comment type="similarity">
    <text evidence="1">Belongs to the methylthioribose kinase family.</text>
</comment>
<protein>
    <recommendedName>
        <fullName evidence="3">S-methyl-5-thioribose kinase</fullName>
        <ecNumber evidence="3">2.7.1.100</ecNumber>
    </recommendedName>
</protein>
<evidence type="ECO:0000256" key="4">
    <source>
        <dbReference type="ARBA" id="ARBA00022679"/>
    </source>
</evidence>
<organism evidence="9 10">
    <name type="scientific">Skermanella cutis</name>
    <dbReference type="NCBI Taxonomy" id="2775420"/>
    <lineage>
        <taxon>Bacteria</taxon>
        <taxon>Pseudomonadati</taxon>
        <taxon>Pseudomonadota</taxon>
        <taxon>Alphaproteobacteria</taxon>
        <taxon>Rhodospirillales</taxon>
        <taxon>Azospirillaceae</taxon>
        <taxon>Skermanella</taxon>
    </lineage>
</organism>
<dbReference type="EMBL" id="CP067420">
    <property type="protein sequence ID" value="QQP92602.1"/>
    <property type="molecule type" value="Genomic_DNA"/>
</dbReference>
<dbReference type="InterPro" id="IPR011009">
    <property type="entry name" value="Kinase-like_dom_sf"/>
</dbReference>
<evidence type="ECO:0000259" key="8">
    <source>
        <dbReference type="Pfam" id="PF01636"/>
    </source>
</evidence>
<dbReference type="SUPFAM" id="SSF56112">
    <property type="entry name" value="Protein kinase-like (PK-like)"/>
    <property type="match status" value="1"/>
</dbReference>
<dbReference type="NCBIfam" id="TIGR01767">
    <property type="entry name" value="MTRK"/>
    <property type="match status" value="1"/>
</dbReference>
<keyword evidence="7" id="KW-0067">ATP-binding</keyword>
<sequence length="423" mass="46176">METPPGYRALDESSLPGYLAGIDAVIARLGGGPADWQVREVGDGNLNLVFIVTGPAGGVAVKQALPYVRLVGESWPLPLSRAFFEHEALTAQRAAAPAQTPGLFHYDHGMALTVMELLRPHVIMRKGLAAGVRYPRFAGDIACFMAHTLFGTSDLALPAAEKKRRMAVFCGNTALCRITEDLIFTDPYRVAELNRWTSPQLDGIAAEFRADTAAKAAVSELKGKFLTCAEAMIHGDLHTGSIMVTESDTRVIDPEFAFYGPMGFDVGAVIGNLLLAFFAQAGHETDSDRRDGYRTWILDQVREVWTRFEATFLELWRKHPTGDLYPAGLFADAAGQAELERIRAAYMARLFSDSVGFAAAKMIRRILGLAHVEELETIADPDLRAACETGALRLARDMLVNRGSYPTIGDVTAAAPEFLEKRN</sequence>
<evidence type="ECO:0000313" key="10">
    <source>
        <dbReference type="Proteomes" id="UP000595197"/>
    </source>
</evidence>
<dbReference type="Proteomes" id="UP000595197">
    <property type="component" value="Chromosome"/>
</dbReference>
<gene>
    <name evidence="9" type="primary">mtnK</name>
    <name evidence="9" type="ORF">IGS68_24375</name>
</gene>
<dbReference type="PIRSF" id="PIRSF031134">
    <property type="entry name" value="MTRK"/>
    <property type="match status" value="1"/>
</dbReference>
<keyword evidence="6 9" id="KW-0418">Kinase</keyword>
<evidence type="ECO:0000256" key="3">
    <source>
        <dbReference type="ARBA" id="ARBA00012128"/>
    </source>
</evidence>
<feature type="domain" description="Aminoglycoside phosphotransferase" evidence="8">
    <location>
        <begin position="38"/>
        <end position="299"/>
    </location>
</feature>
<evidence type="ECO:0000256" key="6">
    <source>
        <dbReference type="ARBA" id="ARBA00022777"/>
    </source>
</evidence>
<evidence type="ECO:0000313" key="9">
    <source>
        <dbReference type="EMBL" id="QQP92602.1"/>
    </source>
</evidence>
<keyword evidence="10" id="KW-1185">Reference proteome</keyword>
<dbReference type="Gene3D" id="3.90.1200.10">
    <property type="match status" value="1"/>
</dbReference>
<keyword evidence="5" id="KW-0547">Nucleotide-binding</keyword>
<name>A0ABX7BDY7_9PROT</name>
<dbReference type="EC" id="2.7.1.100" evidence="3"/>
<dbReference type="Pfam" id="PF01636">
    <property type="entry name" value="APH"/>
    <property type="match status" value="1"/>
</dbReference>